<dbReference type="EMBL" id="JAOYOD010000001">
    <property type="protein sequence ID" value="MCV9388319.1"/>
    <property type="molecule type" value="Genomic_DNA"/>
</dbReference>
<evidence type="ECO:0000256" key="1">
    <source>
        <dbReference type="SAM" id="SignalP"/>
    </source>
</evidence>
<dbReference type="Proteomes" id="UP001300692">
    <property type="component" value="Unassembled WGS sequence"/>
</dbReference>
<proteinExistence type="predicted"/>
<evidence type="ECO:0000313" key="3">
    <source>
        <dbReference type="Proteomes" id="UP001300692"/>
    </source>
</evidence>
<sequence>MNLLKPTIALLICMQAMMAHAQKEPVKFSKDIMRKDLEMTHYEKDSSASAVILCDYGRSWIDYGSEQFQVKHERITRIKILNKDGYKYADHSFTL</sequence>
<keyword evidence="3" id="KW-1185">Reference proteome</keyword>
<reference evidence="2 3" key="1">
    <citation type="submission" date="2022-10" db="EMBL/GenBank/DDBJ databases">
        <title>Comparative genomics and taxonomic characterization of three novel marine species of genus Reichenbachiella exhibiting antioxidant and polysaccharide degradation activities.</title>
        <authorList>
            <person name="Muhammad N."/>
            <person name="Lee Y.-J."/>
            <person name="Ko J."/>
            <person name="Kim S.-G."/>
        </authorList>
    </citation>
    <scope>NUCLEOTIDE SEQUENCE [LARGE SCALE GENOMIC DNA]</scope>
    <source>
        <strain evidence="2 3">ABR2-5</strain>
    </source>
</reference>
<organism evidence="2 3">
    <name type="scientific">Reichenbachiella ulvae</name>
    <dbReference type="NCBI Taxonomy" id="2980104"/>
    <lineage>
        <taxon>Bacteria</taxon>
        <taxon>Pseudomonadati</taxon>
        <taxon>Bacteroidota</taxon>
        <taxon>Cytophagia</taxon>
        <taxon>Cytophagales</taxon>
        <taxon>Reichenbachiellaceae</taxon>
        <taxon>Reichenbachiella</taxon>
    </lineage>
</organism>
<feature type="signal peptide" evidence="1">
    <location>
        <begin position="1"/>
        <end position="21"/>
    </location>
</feature>
<feature type="chain" id="PRO_5047333214" evidence="1">
    <location>
        <begin position="22"/>
        <end position="95"/>
    </location>
</feature>
<dbReference type="RefSeq" id="WP_264139177.1">
    <property type="nucleotide sequence ID" value="NZ_JAOYOD010000001.1"/>
</dbReference>
<keyword evidence="1" id="KW-0732">Signal</keyword>
<accession>A0ABT3CXI7</accession>
<gene>
    <name evidence="2" type="ORF">N7U62_16670</name>
</gene>
<name>A0ABT3CXI7_9BACT</name>
<comment type="caution">
    <text evidence="2">The sequence shown here is derived from an EMBL/GenBank/DDBJ whole genome shotgun (WGS) entry which is preliminary data.</text>
</comment>
<evidence type="ECO:0000313" key="2">
    <source>
        <dbReference type="EMBL" id="MCV9388319.1"/>
    </source>
</evidence>
<protein>
    <submittedName>
        <fullName evidence="2">Uncharacterized protein</fullName>
    </submittedName>
</protein>